<gene>
    <name evidence="1" type="ORF">OVA965_LOCUS42211</name>
    <name evidence="2" type="ORF">TMI583_LOCUS44042</name>
</gene>
<comment type="caution">
    <text evidence="2">The sequence shown here is derived from an EMBL/GenBank/DDBJ whole genome shotgun (WGS) entry which is preliminary data.</text>
</comment>
<dbReference type="Proteomes" id="UP000677228">
    <property type="component" value="Unassembled WGS sequence"/>
</dbReference>
<dbReference type="EMBL" id="CAJNOK010051076">
    <property type="protein sequence ID" value="CAF1602883.1"/>
    <property type="molecule type" value="Genomic_DNA"/>
</dbReference>
<feature type="non-terminal residue" evidence="2">
    <location>
        <position position="15"/>
    </location>
</feature>
<reference evidence="2" key="1">
    <citation type="submission" date="2021-02" db="EMBL/GenBank/DDBJ databases">
        <authorList>
            <person name="Nowell W R."/>
        </authorList>
    </citation>
    <scope>NUCLEOTIDE SEQUENCE</scope>
</reference>
<organism evidence="2 3">
    <name type="scientific">Didymodactylos carnosus</name>
    <dbReference type="NCBI Taxonomy" id="1234261"/>
    <lineage>
        <taxon>Eukaryota</taxon>
        <taxon>Metazoa</taxon>
        <taxon>Spiralia</taxon>
        <taxon>Gnathifera</taxon>
        <taxon>Rotifera</taxon>
        <taxon>Eurotatoria</taxon>
        <taxon>Bdelloidea</taxon>
        <taxon>Philodinida</taxon>
        <taxon>Philodinidae</taxon>
        <taxon>Didymodactylos</taxon>
    </lineage>
</organism>
<name>A0A8S2VR75_9BILA</name>
<protein>
    <submittedName>
        <fullName evidence="2">Uncharacterized protein</fullName>
    </submittedName>
</protein>
<sequence>MNTDLNPSQIYSDRP</sequence>
<evidence type="ECO:0000313" key="3">
    <source>
        <dbReference type="Proteomes" id="UP000682733"/>
    </source>
</evidence>
<proteinExistence type="predicted"/>
<accession>A0A8S2VR75</accession>
<dbReference type="Proteomes" id="UP000682733">
    <property type="component" value="Unassembled WGS sequence"/>
</dbReference>
<dbReference type="EMBL" id="CAJOBA010074926">
    <property type="protein sequence ID" value="CAF4412363.1"/>
    <property type="molecule type" value="Genomic_DNA"/>
</dbReference>
<evidence type="ECO:0000313" key="1">
    <source>
        <dbReference type="EMBL" id="CAF1602883.1"/>
    </source>
</evidence>
<evidence type="ECO:0000313" key="2">
    <source>
        <dbReference type="EMBL" id="CAF4412363.1"/>
    </source>
</evidence>